<proteinExistence type="predicted"/>
<name>A0A498H9T9_MALDO</name>
<evidence type="ECO:0000313" key="2">
    <source>
        <dbReference type="Proteomes" id="UP000290289"/>
    </source>
</evidence>
<dbReference type="EMBL" id="RDQH01000343">
    <property type="protein sequence ID" value="RXH68218.1"/>
    <property type="molecule type" value="Genomic_DNA"/>
</dbReference>
<dbReference type="AlphaFoldDB" id="A0A498H9T9"/>
<reference evidence="1 2" key="1">
    <citation type="submission" date="2018-10" db="EMBL/GenBank/DDBJ databases">
        <title>A high-quality apple genome assembly.</title>
        <authorList>
            <person name="Hu J."/>
        </authorList>
    </citation>
    <scope>NUCLEOTIDE SEQUENCE [LARGE SCALE GENOMIC DNA]</scope>
    <source>
        <strain evidence="2">cv. HFTH1</strain>
        <tissue evidence="1">Young leaf</tissue>
    </source>
</reference>
<accession>A0A498H9T9</accession>
<evidence type="ECO:0000313" key="1">
    <source>
        <dbReference type="EMBL" id="RXH68218.1"/>
    </source>
</evidence>
<comment type="caution">
    <text evidence="1">The sequence shown here is derived from an EMBL/GenBank/DDBJ whole genome shotgun (WGS) entry which is preliminary data.</text>
</comment>
<keyword evidence="2" id="KW-1185">Reference proteome</keyword>
<organism evidence="1 2">
    <name type="scientific">Malus domestica</name>
    <name type="common">Apple</name>
    <name type="synonym">Pyrus malus</name>
    <dbReference type="NCBI Taxonomy" id="3750"/>
    <lineage>
        <taxon>Eukaryota</taxon>
        <taxon>Viridiplantae</taxon>
        <taxon>Streptophyta</taxon>
        <taxon>Embryophyta</taxon>
        <taxon>Tracheophyta</taxon>
        <taxon>Spermatophyta</taxon>
        <taxon>Magnoliopsida</taxon>
        <taxon>eudicotyledons</taxon>
        <taxon>Gunneridae</taxon>
        <taxon>Pentapetalae</taxon>
        <taxon>rosids</taxon>
        <taxon>fabids</taxon>
        <taxon>Rosales</taxon>
        <taxon>Rosaceae</taxon>
        <taxon>Amygdaloideae</taxon>
        <taxon>Maleae</taxon>
        <taxon>Malus</taxon>
    </lineage>
</organism>
<gene>
    <name evidence="1" type="ORF">DVH24_028365</name>
</gene>
<protein>
    <submittedName>
        <fullName evidence="1">Uncharacterized protein</fullName>
    </submittedName>
</protein>
<dbReference type="Proteomes" id="UP000290289">
    <property type="component" value="Chromosome 17"/>
</dbReference>
<dbReference type="STRING" id="3750.A0A498H9T9"/>
<sequence length="150" mass="17637">MIVKAMKYVRLLELRIEAYVLDVHGRVFWKLNSDFGEDILLQDMGKWDGASSVENWFVYDAETKEPINKYLSSLSLKYAHTIFASNEENLQVPQTPESNEETRRFLTLESNEENMELRREYLAAPVSAQTPRWDDHFLLQIWLCMTGKRS</sequence>